<name>A7AXP3_MEDG7</name>
<proteinExistence type="predicted"/>
<comment type="caution">
    <text evidence="1">The sequence shown here is derived from an EMBL/GenBank/DDBJ whole genome shotgun (WGS) entry which is preliminary data.</text>
</comment>
<evidence type="ECO:0000313" key="1">
    <source>
        <dbReference type="EMBL" id="EDN79544.1"/>
    </source>
</evidence>
<evidence type="ECO:0000313" key="2">
    <source>
        <dbReference type="Proteomes" id="UP000004410"/>
    </source>
</evidence>
<accession>A7AXP3</accession>
<gene>
    <name evidence="1" type="ORF">RUMGNA_00055</name>
</gene>
<reference evidence="1 2" key="2">
    <citation type="submission" date="2007-06" db="EMBL/GenBank/DDBJ databases">
        <title>Draft genome sequence of Ruminococcus gnavus (ATCC 29149).</title>
        <authorList>
            <person name="Sudarsanam P."/>
            <person name="Ley R."/>
            <person name="Guruge J."/>
            <person name="Turnbaugh P.J."/>
            <person name="Mahowald M."/>
            <person name="Liep D."/>
            <person name="Gordon J."/>
        </authorList>
    </citation>
    <scope>NUCLEOTIDE SEQUENCE [LARGE SCALE GENOMIC DNA]</scope>
    <source>
        <strain evidence="1 2">ATCC 29149</strain>
    </source>
</reference>
<reference evidence="1 2" key="1">
    <citation type="submission" date="2007-04" db="EMBL/GenBank/DDBJ databases">
        <authorList>
            <person name="Fulton L."/>
            <person name="Clifton S."/>
            <person name="Fulton B."/>
            <person name="Xu J."/>
            <person name="Minx P."/>
            <person name="Pepin K.H."/>
            <person name="Johnson M."/>
            <person name="Thiruvilangam P."/>
            <person name="Bhonagiri V."/>
            <person name="Nash W.E."/>
            <person name="Mardis E.R."/>
            <person name="Wilson R.K."/>
        </authorList>
    </citation>
    <scope>NUCLEOTIDE SEQUENCE [LARGE SCALE GENOMIC DNA]</scope>
    <source>
        <strain evidence="1 2">ATCC 29149</strain>
    </source>
</reference>
<organism evidence="1 2">
    <name type="scientific">Mediterraneibacter gnavus (strain ATCC 29149 / DSM 114966 / JCM 6515 / VPI C7-9)</name>
    <name type="common">Ruminococcus gnavus</name>
    <dbReference type="NCBI Taxonomy" id="411470"/>
    <lineage>
        <taxon>Bacteria</taxon>
        <taxon>Bacillati</taxon>
        <taxon>Bacillota</taxon>
        <taxon>Clostridia</taxon>
        <taxon>Lachnospirales</taxon>
        <taxon>Lachnospiraceae</taxon>
        <taxon>Mediterraneibacter</taxon>
    </lineage>
</organism>
<sequence>MDYADSLEYKDEEVKCITEELEILKQNECFSTLQMLEMIALKNEDMEHWKEGK</sequence>
<dbReference type="PaxDb" id="411470-RUMGNA_00055"/>
<dbReference type="EMBL" id="AAYG02000001">
    <property type="protein sequence ID" value="EDN79544.1"/>
    <property type="molecule type" value="Genomic_DNA"/>
</dbReference>
<dbReference type="Proteomes" id="UP000004410">
    <property type="component" value="Unassembled WGS sequence"/>
</dbReference>
<protein>
    <submittedName>
        <fullName evidence="1">Uncharacterized protein</fullName>
    </submittedName>
</protein>
<dbReference type="AlphaFoldDB" id="A7AXP3"/>